<keyword evidence="1" id="KW-0040">ANK repeat</keyword>
<feature type="region of interest" description="Disordered" evidence="2">
    <location>
        <begin position="220"/>
        <end position="257"/>
    </location>
</feature>
<dbReference type="InterPro" id="IPR002110">
    <property type="entry name" value="Ankyrin_rpt"/>
</dbReference>
<feature type="signal peptide" evidence="3">
    <location>
        <begin position="1"/>
        <end position="19"/>
    </location>
</feature>
<dbReference type="PANTHER" id="PTHR22677">
    <property type="entry name" value="ANKYRIN REPEAT DOMAIN-CONTAINING PROTEIN 60"/>
    <property type="match status" value="1"/>
</dbReference>
<dbReference type="SUPFAM" id="SSF48403">
    <property type="entry name" value="Ankyrin repeat"/>
    <property type="match status" value="1"/>
</dbReference>
<dbReference type="InterPro" id="IPR039323">
    <property type="entry name" value="ANKRD_45/46/60"/>
</dbReference>
<dbReference type="Pfam" id="PF12796">
    <property type="entry name" value="Ank_2"/>
    <property type="match status" value="1"/>
</dbReference>
<feature type="chain" id="PRO_5046896872" evidence="3">
    <location>
        <begin position="20"/>
        <end position="257"/>
    </location>
</feature>
<dbReference type="Proteomes" id="UP000777002">
    <property type="component" value="Unassembled WGS sequence"/>
</dbReference>
<feature type="repeat" description="ANK" evidence="1">
    <location>
        <begin position="96"/>
        <end position="128"/>
    </location>
</feature>
<dbReference type="PRINTS" id="PR01415">
    <property type="entry name" value="ANKYRIN"/>
</dbReference>
<dbReference type="PROSITE" id="PS50297">
    <property type="entry name" value="ANK_REP_REGION"/>
    <property type="match status" value="3"/>
</dbReference>
<protein>
    <submittedName>
        <fullName evidence="4">Ankyrin repeat domain-containing protein</fullName>
    </submittedName>
</protein>
<gene>
    <name evidence="4" type="ORF">H5985_02940</name>
</gene>
<proteinExistence type="predicted"/>
<dbReference type="InterPro" id="IPR036770">
    <property type="entry name" value="Ankyrin_rpt-contain_sf"/>
</dbReference>
<dbReference type="RefSeq" id="WP_205049827.1">
    <property type="nucleotide sequence ID" value="NZ_JACJKX010000003.1"/>
</dbReference>
<reference evidence="4 5" key="1">
    <citation type="journal article" date="2021" name="Sci. Rep.">
        <title>The distribution of antibiotic resistance genes in chicken gut microbiota commensals.</title>
        <authorList>
            <person name="Juricova H."/>
            <person name="Matiasovicova J."/>
            <person name="Kubasova T."/>
            <person name="Cejkova D."/>
            <person name="Rychlik I."/>
        </authorList>
    </citation>
    <scope>NUCLEOTIDE SEQUENCE [LARGE SCALE GENOMIC DNA]</scope>
    <source>
        <strain evidence="4 5">An562</strain>
    </source>
</reference>
<keyword evidence="3" id="KW-0732">Signal</keyword>
<dbReference type="PANTHER" id="PTHR22677:SF4">
    <property type="entry name" value="USHER SYNDROME TYPE-1G PROTEIN-LIKE PROTEIN"/>
    <property type="match status" value="1"/>
</dbReference>
<organism evidence="4 5">
    <name type="scientific">Parasutterella secunda</name>
    <dbReference type="NCBI Taxonomy" id="626947"/>
    <lineage>
        <taxon>Bacteria</taxon>
        <taxon>Pseudomonadati</taxon>
        <taxon>Pseudomonadota</taxon>
        <taxon>Betaproteobacteria</taxon>
        <taxon>Burkholderiales</taxon>
        <taxon>Sutterellaceae</taxon>
        <taxon>Parasutterella</taxon>
    </lineage>
</organism>
<evidence type="ECO:0000313" key="5">
    <source>
        <dbReference type="Proteomes" id="UP000777002"/>
    </source>
</evidence>
<dbReference type="Gene3D" id="1.25.40.20">
    <property type="entry name" value="Ankyrin repeat-containing domain"/>
    <property type="match status" value="1"/>
</dbReference>
<dbReference type="SMART" id="SM00248">
    <property type="entry name" value="ANK"/>
    <property type="match status" value="4"/>
</dbReference>
<dbReference type="EMBL" id="JACJKX010000003">
    <property type="protein sequence ID" value="MBM6928227.1"/>
    <property type="molecule type" value="Genomic_DNA"/>
</dbReference>
<dbReference type="PROSITE" id="PS50088">
    <property type="entry name" value="ANK_REPEAT"/>
    <property type="match status" value="3"/>
</dbReference>
<evidence type="ECO:0000256" key="2">
    <source>
        <dbReference type="SAM" id="MobiDB-lite"/>
    </source>
</evidence>
<evidence type="ECO:0000256" key="3">
    <source>
        <dbReference type="SAM" id="SignalP"/>
    </source>
</evidence>
<feature type="compositionally biased region" description="Polar residues" evidence="2">
    <location>
        <begin position="227"/>
        <end position="257"/>
    </location>
</feature>
<evidence type="ECO:0000256" key="1">
    <source>
        <dbReference type="PROSITE-ProRule" id="PRU00023"/>
    </source>
</evidence>
<keyword evidence="5" id="KW-1185">Reference proteome</keyword>
<accession>A0ABS2GTQ7</accession>
<feature type="repeat" description="ANK" evidence="1">
    <location>
        <begin position="127"/>
        <end position="159"/>
    </location>
</feature>
<feature type="repeat" description="ANK" evidence="1">
    <location>
        <begin position="160"/>
        <end position="192"/>
    </location>
</feature>
<comment type="caution">
    <text evidence="4">The sequence shown here is derived from an EMBL/GenBank/DDBJ whole genome shotgun (WGS) entry which is preliminary data.</text>
</comment>
<name>A0ABS2GTQ7_9BURK</name>
<sequence>MIKLCLTLALCAQSLLCMAQSITPGVPLDRQLQEAIAKDDAPKVAYMLRELAYDPNFYLPNGDTPLVFAIRMDAKVSTNQVLLRSFKINVKVPTLRGETPLMLAAIKGDEALAQKLLDMGAPVNANYGWTALHYAASTGQTEMVRFLIQKGAEVNARTERGVTPLYMASRIIATSTVDALLKAGADKTLCTDQGISPAAIAQKRGDSALAQKLQISACAPWPVPETAPSSDSVPIESADSQNNSESSAQTSDQGTRP</sequence>
<evidence type="ECO:0000313" key="4">
    <source>
        <dbReference type="EMBL" id="MBM6928227.1"/>
    </source>
</evidence>